<protein>
    <submittedName>
        <fullName evidence="1">Uncharacterized protein</fullName>
    </submittedName>
</protein>
<keyword evidence="2" id="KW-1185">Reference proteome</keyword>
<dbReference type="AlphaFoldDB" id="A0A6D2JPN6"/>
<proteinExistence type="predicted"/>
<evidence type="ECO:0000313" key="2">
    <source>
        <dbReference type="Proteomes" id="UP000467841"/>
    </source>
</evidence>
<comment type="caution">
    <text evidence="1">The sequence shown here is derived from an EMBL/GenBank/DDBJ whole genome shotgun (WGS) entry which is preliminary data.</text>
</comment>
<name>A0A6D2JPN6_9BRAS</name>
<reference evidence="1" key="1">
    <citation type="submission" date="2020-01" db="EMBL/GenBank/DDBJ databases">
        <authorList>
            <person name="Mishra B."/>
        </authorList>
    </citation>
    <scope>NUCLEOTIDE SEQUENCE [LARGE SCALE GENOMIC DNA]</scope>
</reference>
<organism evidence="1 2">
    <name type="scientific">Microthlaspi erraticum</name>
    <dbReference type="NCBI Taxonomy" id="1685480"/>
    <lineage>
        <taxon>Eukaryota</taxon>
        <taxon>Viridiplantae</taxon>
        <taxon>Streptophyta</taxon>
        <taxon>Embryophyta</taxon>
        <taxon>Tracheophyta</taxon>
        <taxon>Spermatophyta</taxon>
        <taxon>Magnoliopsida</taxon>
        <taxon>eudicotyledons</taxon>
        <taxon>Gunneridae</taxon>
        <taxon>Pentapetalae</taxon>
        <taxon>rosids</taxon>
        <taxon>malvids</taxon>
        <taxon>Brassicales</taxon>
        <taxon>Brassicaceae</taxon>
        <taxon>Coluteocarpeae</taxon>
        <taxon>Microthlaspi</taxon>
    </lineage>
</organism>
<evidence type="ECO:0000313" key="1">
    <source>
        <dbReference type="EMBL" id="CAA7038592.1"/>
    </source>
</evidence>
<dbReference type="Proteomes" id="UP000467841">
    <property type="component" value="Unassembled WGS sequence"/>
</dbReference>
<gene>
    <name evidence="1" type="ORF">MERR_LOCUS25827</name>
</gene>
<dbReference type="EMBL" id="CACVBM020001196">
    <property type="protein sequence ID" value="CAA7038592.1"/>
    <property type="molecule type" value="Genomic_DNA"/>
</dbReference>
<sequence>MIHVKAQLKDLEKKLDIVTDAVCKLVEQFQVSAGDKEQKEKQVFINHLVSTVIRSNNCVLWLQMVRYEKKF</sequence>
<accession>A0A6D2JPN6</accession>